<organism evidence="9 10">
    <name type="scientific">Pseudonocardia cypriaca</name>
    <dbReference type="NCBI Taxonomy" id="882449"/>
    <lineage>
        <taxon>Bacteria</taxon>
        <taxon>Bacillati</taxon>
        <taxon>Actinomycetota</taxon>
        <taxon>Actinomycetes</taxon>
        <taxon>Pseudonocardiales</taxon>
        <taxon>Pseudonocardiaceae</taxon>
        <taxon>Pseudonocardia</taxon>
    </lineage>
</organism>
<evidence type="ECO:0000256" key="6">
    <source>
        <dbReference type="SAM" id="MobiDB-lite"/>
    </source>
</evidence>
<evidence type="ECO:0000256" key="2">
    <source>
        <dbReference type="ARBA" id="ARBA00007362"/>
    </source>
</evidence>
<feature type="transmembrane region" description="Helical" evidence="7">
    <location>
        <begin position="176"/>
        <end position="196"/>
    </location>
</feature>
<feature type="transmembrane region" description="Helical" evidence="7">
    <location>
        <begin position="265"/>
        <end position="284"/>
    </location>
</feature>
<dbReference type="GO" id="GO:0016020">
    <property type="term" value="C:membrane"/>
    <property type="evidence" value="ECO:0007669"/>
    <property type="project" value="UniProtKB-SubCell"/>
</dbReference>
<dbReference type="Proteomes" id="UP000319818">
    <property type="component" value="Unassembled WGS sequence"/>
</dbReference>
<evidence type="ECO:0000256" key="4">
    <source>
        <dbReference type="ARBA" id="ARBA00022989"/>
    </source>
</evidence>
<dbReference type="InterPro" id="IPR000620">
    <property type="entry name" value="EamA_dom"/>
</dbReference>
<accession>A0A543FMX3</accession>
<keyword evidence="10" id="KW-1185">Reference proteome</keyword>
<name>A0A543FMX3_9PSEU</name>
<evidence type="ECO:0000259" key="8">
    <source>
        <dbReference type="Pfam" id="PF00892"/>
    </source>
</evidence>
<dbReference type="AlphaFoldDB" id="A0A543FMX3"/>
<dbReference type="RefSeq" id="WP_142106562.1">
    <property type="nucleotide sequence ID" value="NZ_VFPH01000003.1"/>
</dbReference>
<gene>
    <name evidence="9" type="ORF">FB388_6613</name>
</gene>
<protein>
    <submittedName>
        <fullName evidence="9">Drug/metabolite transporter (DMT)-like permease</fullName>
    </submittedName>
</protein>
<evidence type="ECO:0000313" key="9">
    <source>
        <dbReference type="EMBL" id="TQM35185.1"/>
    </source>
</evidence>
<feature type="region of interest" description="Disordered" evidence="6">
    <location>
        <begin position="286"/>
        <end position="327"/>
    </location>
</feature>
<keyword evidence="3 7" id="KW-0812">Transmembrane</keyword>
<evidence type="ECO:0000256" key="3">
    <source>
        <dbReference type="ARBA" id="ARBA00022692"/>
    </source>
</evidence>
<sequence length="327" mass="32596">MDRALGPLFVLLWSSGFLAGAFATRDVPGLSLAAVRLLLAGGLLVAVAMVTRARWPRGRREWRDLVVTGVLIQAVQYGATSCALALGVSAGLAALVLCLSPAVVAALGGPVLGERLGPLGWLGSAVAVAGALVAGLDHLDDGGSIAGLALLGLGLAGFAGGTVHQKRVGAAMDLRTGSAVQVLVGAVVLAPLALLVDGSVVLPHTPTGAGALAWLVAVNSGAAVLLLFVLLRRGTAASVSGLLYLVPPVTAVLAVPVLGQPLEPRTLAGLAVTLVGVLLVVRASRRGSTPTPTRGTAASARRRSGAGPASAAARPAARSSGRWRSVR</sequence>
<evidence type="ECO:0000256" key="7">
    <source>
        <dbReference type="SAM" id="Phobius"/>
    </source>
</evidence>
<evidence type="ECO:0000256" key="1">
    <source>
        <dbReference type="ARBA" id="ARBA00004141"/>
    </source>
</evidence>
<feature type="transmembrane region" description="Helical" evidence="7">
    <location>
        <begin position="242"/>
        <end position="259"/>
    </location>
</feature>
<comment type="similarity">
    <text evidence="2">Belongs to the EamA transporter family.</text>
</comment>
<feature type="transmembrane region" description="Helical" evidence="7">
    <location>
        <begin position="92"/>
        <end position="112"/>
    </location>
</feature>
<comment type="caution">
    <text evidence="9">The sequence shown here is derived from an EMBL/GenBank/DDBJ whole genome shotgun (WGS) entry which is preliminary data.</text>
</comment>
<reference evidence="9 10" key="1">
    <citation type="submission" date="2019-06" db="EMBL/GenBank/DDBJ databases">
        <title>Sequencing the genomes of 1000 actinobacteria strains.</title>
        <authorList>
            <person name="Klenk H.-P."/>
        </authorList>
    </citation>
    <scope>NUCLEOTIDE SEQUENCE [LARGE SCALE GENOMIC DNA]</scope>
    <source>
        <strain evidence="9 10">DSM 45511</strain>
    </source>
</reference>
<comment type="subcellular location">
    <subcellularLocation>
        <location evidence="1">Membrane</location>
        <topology evidence="1">Multi-pass membrane protein</topology>
    </subcellularLocation>
</comment>
<feature type="transmembrane region" description="Helical" evidence="7">
    <location>
        <begin position="119"/>
        <end position="139"/>
    </location>
</feature>
<feature type="transmembrane region" description="Helical" evidence="7">
    <location>
        <begin position="65"/>
        <end position="86"/>
    </location>
</feature>
<feature type="domain" description="EamA" evidence="8">
    <location>
        <begin position="8"/>
        <end position="134"/>
    </location>
</feature>
<feature type="transmembrane region" description="Helical" evidence="7">
    <location>
        <begin position="208"/>
        <end position="230"/>
    </location>
</feature>
<evidence type="ECO:0000256" key="5">
    <source>
        <dbReference type="ARBA" id="ARBA00023136"/>
    </source>
</evidence>
<feature type="transmembrane region" description="Helical" evidence="7">
    <location>
        <begin position="33"/>
        <end position="53"/>
    </location>
</feature>
<proteinExistence type="inferred from homology"/>
<dbReference type="InterPro" id="IPR050638">
    <property type="entry name" value="AA-Vitamin_Transporters"/>
</dbReference>
<feature type="transmembrane region" description="Helical" evidence="7">
    <location>
        <begin position="145"/>
        <end position="164"/>
    </location>
</feature>
<dbReference type="PANTHER" id="PTHR32322:SF2">
    <property type="entry name" value="EAMA DOMAIN-CONTAINING PROTEIN"/>
    <property type="match status" value="1"/>
</dbReference>
<dbReference type="Pfam" id="PF00892">
    <property type="entry name" value="EamA"/>
    <property type="match status" value="2"/>
</dbReference>
<dbReference type="InterPro" id="IPR037185">
    <property type="entry name" value="EmrE-like"/>
</dbReference>
<dbReference type="EMBL" id="VFPH01000003">
    <property type="protein sequence ID" value="TQM35185.1"/>
    <property type="molecule type" value="Genomic_DNA"/>
</dbReference>
<feature type="domain" description="EamA" evidence="8">
    <location>
        <begin position="148"/>
        <end position="281"/>
    </location>
</feature>
<dbReference type="SUPFAM" id="SSF103481">
    <property type="entry name" value="Multidrug resistance efflux transporter EmrE"/>
    <property type="match status" value="2"/>
</dbReference>
<keyword evidence="4 7" id="KW-1133">Transmembrane helix</keyword>
<keyword evidence="5 7" id="KW-0472">Membrane</keyword>
<evidence type="ECO:0000313" key="10">
    <source>
        <dbReference type="Proteomes" id="UP000319818"/>
    </source>
</evidence>
<dbReference type="PANTHER" id="PTHR32322">
    <property type="entry name" value="INNER MEMBRANE TRANSPORTER"/>
    <property type="match status" value="1"/>
</dbReference>